<evidence type="ECO:0000259" key="10">
    <source>
        <dbReference type="Pfam" id="PF11635"/>
    </source>
</evidence>
<dbReference type="Pfam" id="PF11635">
    <property type="entry name" value="Med16_N"/>
    <property type="match status" value="1"/>
</dbReference>
<gene>
    <name evidence="9" type="primary">MED16</name>
    <name evidence="12" type="ORF">K461DRAFT_290037</name>
</gene>
<dbReference type="Pfam" id="PF20719">
    <property type="entry name" value="Med16_C"/>
    <property type="match status" value="1"/>
</dbReference>
<keyword evidence="6 9" id="KW-0804">Transcription</keyword>
<evidence type="ECO:0000256" key="3">
    <source>
        <dbReference type="ARBA" id="ARBA00019614"/>
    </source>
</evidence>
<dbReference type="PANTHER" id="PTHR13224:SF6">
    <property type="entry name" value="MEDIATOR OF RNA POLYMERASE II TRANSCRIPTION SUBUNIT 16"/>
    <property type="match status" value="1"/>
</dbReference>
<evidence type="ECO:0000256" key="4">
    <source>
        <dbReference type="ARBA" id="ARBA00023015"/>
    </source>
</evidence>
<evidence type="ECO:0000256" key="5">
    <source>
        <dbReference type="ARBA" id="ARBA00023159"/>
    </source>
</evidence>
<dbReference type="GO" id="GO:0016592">
    <property type="term" value="C:mediator complex"/>
    <property type="evidence" value="ECO:0007669"/>
    <property type="project" value="InterPro"/>
</dbReference>
<organism evidence="12 13">
    <name type="scientific">Myriangium duriaei CBS 260.36</name>
    <dbReference type="NCBI Taxonomy" id="1168546"/>
    <lineage>
        <taxon>Eukaryota</taxon>
        <taxon>Fungi</taxon>
        <taxon>Dikarya</taxon>
        <taxon>Ascomycota</taxon>
        <taxon>Pezizomycotina</taxon>
        <taxon>Dothideomycetes</taxon>
        <taxon>Dothideomycetidae</taxon>
        <taxon>Myriangiales</taxon>
        <taxon>Myriangiaceae</taxon>
        <taxon>Myriangium</taxon>
    </lineage>
</organism>
<evidence type="ECO:0000256" key="8">
    <source>
        <dbReference type="ARBA" id="ARBA00032015"/>
    </source>
</evidence>
<evidence type="ECO:0000256" key="1">
    <source>
        <dbReference type="ARBA" id="ARBA00004123"/>
    </source>
</evidence>
<evidence type="ECO:0000313" key="13">
    <source>
        <dbReference type="Proteomes" id="UP000799439"/>
    </source>
</evidence>
<proteinExistence type="inferred from homology"/>
<dbReference type="EMBL" id="ML996081">
    <property type="protein sequence ID" value="KAF2157753.1"/>
    <property type="molecule type" value="Genomic_DNA"/>
</dbReference>
<keyword evidence="13" id="KW-1185">Reference proteome</keyword>
<dbReference type="PANTHER" id="PTHR13224">
    <property type="entry name" value="THYROID HORMONE RECEPTOR-ASSOCIATED PROTEIN-RELATED"/>
    <property type="match status" value="1"/>
</dbReference>
<dbReference type="InterPro" id="IPR021665">
    <property type="entry name" value="Mediator_Med16_N"/>
</dbReference>
<comment type="subunit">
    <text evidence="9">Component of the Mediator complex.</text>
</comment>
<dbReference type="GO" id="GO:0045893">
    <property type="term" value="P:positive regulation of DNA-templated transcription"/>
    <property type="evidence" value="ECO:0007669"/>
    <property type="project" value="TreeGrafter"/>
</dbReference>
<accession>A0A9P4MLY0</accession>
<evidence type="ECO:0000256" key="7">
    <source>
        <dbReference type="ARBA" id="ARBA00023242"/>
    </source>
</evidence>
<feature type="domain" description="Mediator complex subunit Med16 N-terminal" evidence="10">
    <location>
        <begin position="160"/>
        <end position="464"/>
    </location>
</feature>
<keyword evidence="7 9" id="KW-0539">Nucleus</keyword>
<protein>
    <recommendedName>
        <fullName evidence="3 9">Mediator of RNA polymerase II transcription subunit 16</fullName>
    </recommendedName>
    <alternativeName>
        <fullName evidence="8 9">Mediator complex subunit 16</fullName>
    </alternativeName>
</protein>
<reference evidence="12" key="1">
    <citation type="journal article" date="2020" name="Stud. Mycol.">
        <title>101 Dothideomycetes genomes: a test case for predicting lifestyles and emergence of pathogens.</title>
        <authorList>
            <person name="Haridas S."/>
            <person name="Albert R."/>
            <person name="Binder M."/>
            <person name="Bloem J."/>
            <person name="Labutti K."/>
            <person name="Salamov A."/>
            <person name="Andreopoulos B."/>
            <person name="Baker S."/>
            <person name="Barry K."/>
            <person name="Bills G."/>
            <person name="Bluhm B."/>
            <person name="Cannon C."/>
            <person name="Castanera R."/>
            <person name="Culley D."/>
            <person name="Daum C."/>
            <person name="Ezra D."/>
            <person name="Gonzalez J."/>
            <person name="Henrissat B."/>
            <person name="Kuo A."/>
            <person name="Liang C."/>
            <person name="Lipzen A."/>
            <person name="Lutzoni F."/>
            <person name="Magnuson J."/>
            <person name="Mondo S."/>
            <person name="Nolan M."/>
            <person name="Ohm R."/>
            <person name="Pangilinan J."/>
            <person name="Park H.-J."/>
            <person name="Ramirez L."/>
            <person name="Alfaro M."/>
            <person name="Sun H."/>
            <person name="Tritt A."/>
            <person name="Yoshinaga Y."/>
            <person name="Zwiers L.-H."/>
            <person name="Turgeon B."/>
            <person name="Goodwin S."/>
            <person name="Spatafora J."/>
            <person name="Crous P."/>
            <person name="Grigoriev I."/>
        </authorList>
    </citation>
    <scope>NUCLEOTIDE SEQUENCE</scope>
    <source>
        <strain evidence="12">CBS 260.36</strain>
    </source>
</reference>
<keyword evidence="5 9" id="KW-0010">Activator</keyword>
<evidence type="ECO:0000256" key="9">
    <source>
        <dbReference type="RuleBase" id="RU364149"/>
    </source>
</evidence>
<evidence type="ECO:0000313" key="12">
    <source>
        <dbReference type="EMBL" id="KAF2157753.1"/>
    </source>
</evidence>
<name>A0A9P4MLY0_9PEZI</name>
<dbReference type="Proteomes" id="UP000799439">
    <property type="component" value="Unassembled WGS sequence"/>
</dbReference>
<comment type="caution">
    <text evidence="12">The sequence shown here is derived from an EMBL/GenBank/DDBJ whole genome shotgun (WGS) entry which is preliminary data.</text>
</comment>
<comment type="function">
    <text evidence="9">Component of the Mediator complex, a coactivator involved in the regulated transcription of nearly all RNA polymerase II-dependent genes. Mediator functions as a bridge to convey information from gene-specific regulatory proteins to the basal RNA polymerase II transcription machinery. Mediator is recruited to promoters by direct interactions with regulatory proteins and serves as a scaffold for the assembly of a functional preinitiation complex with RNA polymerase II and the general transcription factors.</text>
</comment>
<evidence type="ECO:0000256" key="2">
    <source>
        <dbReference type="ARBA" id="ARBA00006543"/>
    </source>
</evidence>
<dbReference type="InterPro" id="IPR048338">
    <property type="entry name" value="Mediator_Med16"/>
</dbReference>
<keyword evidence="4 9" id="KW-0805">Transcription regulation</keyword>
<feature type="domain" description="Mediator complex subunit 16 C-terminal" evidence="11">
    <location>
        <begin position="843"/>
        <end position="935"/>
    </location>
</feature>
<comment type="similarity">
    <text evidence="2 9">Belongs to the Mediator complex subunit 16 family.</text>
</comment>
<evidence type="ECO:0000259" key="11">
    <source>
        <dbReference type="Pfam" id="PF20719"/>
    </source>
</evidence>
<evidence type="ECO:0000256" key="6">
    <source>
        <dbReference type="ARBA" id="ARBA00023163"/>
    </source>
</evidence>
<dbReference type="OrthoDB" id="4139168at2759"/>
<sequence length="938" mass="104831">MPFMDHDMLDLFGEDSVKDGVGKFEDTDPKLDDELDKWKAPLGTSLPEAPQLFHRLDESYRSGCCQRLAWSKTGTISYISSDRRKIILRTTIRDSKTNAWVLTDDLIEPVKADEGVRFTHIQWSRLGLDLVALDQYGHYHIYTLVYALDRLRGQIALASQSQNVSTPIVGLHWLPIYPQQFRATHINPLVREGDDWIVKMSTTSADWPHHAIDGKTAFLSVAQSHILQIVYQQDGQPWATASTTLGDAAGCEDIITHAAFADASQFLYLATYSNRGCLRLYKVGIEWNSPPATDAARATLQAQLSAEGLAVIDHCQPQPKLDAYDRNLKDGIARSRLSRLSILSPSPSASSDVDAYQVLATFVHAGDGSSFGTSGANSCTSVVRWEIFQKEPELLDAFKNLKSSSAKAGTAEAITILERKEDWMTTRVVLGIDAIHSESTLALTYSDGSVEFRKREDLSPIIRDENDQSAGLPALSGFEFSNASSKVKFEASPSNGFTEVVTRQYGCSEVVLAPNACMAVLMNADGKLELKVMEYASGWDSHGIDQYQTQQALNSVAREVATMTLLQLSADEPLALIPSNLPLAHRRYLMRQICKILQRPMDFTAEDNRRYTSRALRDAIISKIGGLHLLLGYRDTPGQFDVTGKLSFITLNLRSIATSVAHTITPKEPIRADGIISLFPLIRWAIDLIIMILDDLARVQQWRQKRTSAFALNDLNDLNEFIYETESASLLTLLSATSRALVRMLLDLIKVYMNKTRQSICQSGAQRTLIQEIATYGVQLPFNTPKLESLLVETDNHVREVLTSSNLSTQQRVDAELSMLVDGRIPDCLFKSVDFLTGEATTRILASVDIGKITFWNFDWLGLRGSKTEDGRLQRRKYDVIRKLPIREDMKLKSCRRCGCLSEDCATGFAYKDRNAIPPWLMQAQRLCVCLGYWILEK</sequence>
<dbReference type="AlphaFoldDB" id="A0A9P4MLY0"/>
<dbReference type="InterPro" id="IPR048339">
    <property type="entry name" value="Mediator_Med16_C"/>
</dbReference>
<comment type="subcellular location">
    <subcellularLocation>
        <location evidence="1 9">Nucleus</location>
    </subcellularLocation>
</comment>